<comment type="caution">
    <text evidence="1">The sequence shown here is derived from an EMBL/GenBank/DDBJ whole genome shotgun (WGS) entry which is preliminary data.</text>
</comment>
<dbReference type="EMBL" id="JABEQJ010000001">
    <property type="protein sequence ID" value="MBB2158628.1"/>
    <property type="molecule type" value="Genomic_DNA"/>
</dbReference>
<evidence type="ECO:0000313" key="1">
    <source>
        <dbReference type="EMBL" id="MBB2158628.1"/>
    </source>
</evidence>
<dbReference type="AlphaFoldDB" id="A0A7W4I996"/>
<protein>
    <submittedName>
        <fullName evidence="1">Uncharacterized protein</fullName>
    </submittedName>
</protein>
<gene>
    <name evidence="1" type="ORF">HLH48_00280</name>
</gene>
<reference evidence="1 2" key="1">
    <citation type="submission" date="2020-04" db="EMBL/GenBank/DDBJ databases">
        <title>Description of novel Gluconacetobacter.</title>
        <authorList>
            <person name="Sombolestani A."/>
        </authorList>
    </citation>
    <scope>NUCLEOTIDE SEQUENCE [LARGE SCALE GENOMIC DNA]</scope>
    <source>
        <strain evidence="1 2">LMG 19747</strain>
    </source>
</reference>
<evidence type="ECO:0000313" key="2">
    <source>
        <dbReference type="Proteomes" id="UP000589085"/>
    </source>
</evidence>
<organism evidence="1 2">
    <name type="scientific">Gluconacetobacter sacchari</name>
    <dbReference type="NCBI Taxonomy" id="92759"/>
    <lineage>
        <taxon>Bacteria</taxon>
        <taxon>Pseudomonadati</taxon>
        <taxon>Pseudomonadota</taxon>
        <taxon>Alphaproteobacteria</taxon>
        <taxon>Acetobacterales</taxon>
        <taxon>Acetobacteraceae</taxon>
        <taxon>Gluconacetobacter</taxon>
    </lineage>
</organism>
<proteinExistence type="predicted"/>
<accession>A0A7W4I996</accession>
<sequence>MHDTVSKVTQLLDMAGEELTSAQQAVADCMRNSALTSAEICRLQKLDLATQTVASAATVLKNLMSLSPIGITDTLNVASLAKGVTLSEVVQVLKGEDGSGQSMGTGEMDLF</sequence>
<dbReference type="RefSeq" id="WP_182995502.1">
    <property type="nucleotide sequence ID" value="NZ_JABEQJ010000001.1"/>
</dbReference>
<name>A0A7W4I996_9PROT</name>
<dbReference type="Proteomes" id="UP000589085">
    <property type="component" value="Unassembled WGS sequence"/>
</dbReference>